<dbReference type="Proteomes" id="UP001631949">
    <property type="component" value="Unassembled WGS sequence"/>
</dbReference>
<dbReference type="InterPro" id="IPR000415">
    <property type="entry name" value="Nitroreductase-like"/>
</dbReference>
<keyword evidence="5" id="KW-0560">Oxidoreductase</keyword>
<dbReference type="PANTHER" id="PTHR43673:SF2">
    <property type="entry name" value="NITROREDUCTASE"/>
    <property type="match status" value="1"/>
</dbReference>
<proteinExistence type="inferred from homology"/>
<comment type="caution">
    <text evidence="7">The sequence shown here is derived from an EMBL/GenBank/DDBJ whole genome shotgun (WGS) entry which is preliminary data.</text>
</comment>
<evidence type="ECO:0000259" key="6">
    <source>
        <dbReference type="Pfam" id="PF00881"/>
    </source>
</evidence>
<evidence type="ECO:0000313" key="8">
    <source>
        <dbReference type="Proteomes" id="UP001631949"/>
    </source>
</evidence>
<gene>
    <name evidence="7" type="ORF">ACKQTC_00995</name>
</gene>
<feature type="domain" description="Nitroreductase" evidence="6">
    <location>
        <begin position="9"/>
        <end position="154"/>
    </location>
</feature>
<dbReference type="Pfam" id="PF00881">
    <property type="entry name" value="Nitroreductase"/>
    <property type="match status" value="1"/>
</dbReference>
<comment type="similarity">
    <text evidence="2">Belongs to the nitroreductase family.</text>
</comment>
<sequence length="173" mass="19074">MGTPYDDLLTRRSIRAYLDRQVPEDLLEKVLEAGLYAPTARDNQKAQMVVIQDPDTLADLEALNAQEMTSAGGNPFYGAPTCIIVFADAEDKNWIQDGSLVMGNLMNAAHSLGLGSCWINRAMEVFDGPEGKAYMEKWGIPAHYRAVANCILGYVKGDAPTAHPRKEGRIKRF</sequence>
<dbReference type="Gene3D" id="3.40.109.10">
    <property type="entry name" value="NADH Oxidase"/>
    <property type="match status" value="1"/>
</dbReference>
<reference evidence="7 8" key="1">
    <citation type="journal article" date="2016" name="Int. J. Syst. Evol. Microbiol.">
        <title>Peptococcus simiae sp. nov., isolated from rhesus macaque faeces and emended description of the genus Peptococcus.</title>
        <authorList>
            <person name="Shkoporov A.N."/>
            <person name="Efimov B.A."/>
            <person name="Kondova I."/>
            <person name="Ouwerling B."/>
            <person name="Chaplin A.V."/>
            <person name="Shcherbakova V.A."/>
            <person name="Langermans J.A.M."/>
        </authorList>
    </citation>
    <scope>NUCLEOTIDE SEQUENCE [LARGE SCALE GENOMIC DNA]</scope>
    <source>
        <strain evidence="7 8">M108</strain>
    </source>
</reference>
<dbReference type="EMBL" id="JBJUVG010000001">
    <property type="protein sequence ID" value="MFM9412954.1"/>
    <property type="molecule type" value="Genomic_DNA"/>
</dbReference>
<keyword evidence="3" id="KW-0285">Flavoprotein</keyword>
<evidence type="ECO:0000256" key="4">
    <source>
        <dbReference type="ARBA" id="ARBA00022643"/>
    </source>
</evidence>
<dbReference type="PANTHER" id="PTHR43673">
    <property type="entry name" value="NAD(P)H NITROREDUCTASE YDGI-RELATED"/>
    <property type="match status" value="1"/>
</dbReference>
<evidence type="ECO:0000256" key="1">
    <source>
        <dbReference type="ARBA" id="ARBA00001917"/>
    </source>
</evidence>
<evidence type="ECO:0000313" key="7">
    <source>
        <dbReference type="EMBL" id="MFM9412954.1"/>
    </source>
</evidence>
<organism evidence="7 8">
    <name type="scientific">Peptococcus simiae</name>
    <dbReference type="NCBI Taxonomy" id="1643805"/>
    <lineage>
        <taxon>Bacteria</taxon>
        <taxon>Bacillati</taxon>
        <taxon>Bacillota</taxon>
        <taxon>Clostridia</taxon>
        <taxon>Eubacteriales</taxon>
        <taxon>Peptococcaceae</taxon>
        <taxon>Peptococcus</taxon>
    </lineage>
</organism>
<evidence type="ECO:0000256" key="5">
    <source>
        <dbReference type="ARBA" id="ARBA00023002"/>
    </source>
</evidence>
<accession>A0ABW9GW86</accession>
<dbReference type="SUPFAM" id="SSF55469">
    <property type="entry name" value="FMN-dependent nitroreductase-like"/>
    <property type="match status" value="1"/>
</dbReference>
<keyword evidence="4" id="KW-0288">FMN</keyword>
<dbReference type="InterPro" id="IPR029479">
    <property type="entry name" value="Nitroreductase"/>
</dbReference>
<dbReference type="RefSeq" id="WP_408976573.1">
    <property type="nucleotide sequence ID" value="NZ_JBJUVG010000001.1"/>
</dbReference>
<comment type="cofactor">
    <cofactor evidence="1">
        <name>FMN</name>
        <dbReference type="ChEBI" id="CHEBI:58210"/>
    </cofactor>
</comment>
<name>A0ABW9GW86_9FIRM</name>
<protein>
    <submittedName>
        <fullName evidence="7">Nitroreductase family protein</fullName>
    </submittedName>
</protein>
<evidence type="ECO:0000256" key="2">
    <source>
        <dbReference type="ARBA" id="ARBA00007118"/>
    </source>
</evidence>
<evidence type="ECO:0000256" key="3">
    <source>
        <dbReference type="ARBA" id="ARBA00022630"/>
    </source>
</evidence>
<keyword evidence="8" id="KW-1185">Reference proteome</keyword>